<dbReference type="AlphaFoldDB" id="A0A7W3FN68"/>
<dbReference type="Pfam" id="PF00126">
    <property type="entry name" value="HTH_1"/>
    <property type="match status" value="1"/>
</dbReference>
<sequence length="301" mass="32031">MNRRLKPGEYAEVRAFAAVAEARSFRRAALDLGLTASTLSHAVRALENRLGQRLLNRTTRSVTLTEAGARLLQDLAPALALLDNAVAAVGTPGDAPMGTVRLAAPRLAIQMLVAPVIGRLARDYPHVTLDVRTIERPGDLVEGFDLGIQLGHEVAQDMVAVAVTKPFTTAVVGSPGYFATHPPPVHPADLARHQCIGCRSGPGGALFRWSFERAGETITLDVDGTLVADDSDLMLYAALSGIGLWHGVDRIAQPMIDEGRLLRVLADWSPTYPGFHLYYAAGAPLSPAVRAVVDALKAGDP</sequence>
<name>A0A7W3FN68_9GAMM</name>
<organism evidence="6 7">
    <name type="scientific">Stenotrophomonas tumulicola</name>
    <dbReference type="NCBI Taxonomy" id="1685415"/>
    <lineage>
        <taxon>Bacteria</taxon>
        <taxon>Pseudomonadati</taxon>
        <taxon>Pseudomonadota</taxon>
        <taxon>Gammaproteobacteria</taxon>
        <taxon>Lysobacterales</taxon>
        <taxon>Lysobacteraceae</taxon>
        <taxon>Stenotrophomonas</taxon>
    </lineage>
</organism>
<dbReference type="PANTHER" id="PTHR30537">
    <property type="entry name" value="HTH-TYPE TRANSCRIPTIONAL REGULATOR"/>
    <property type="match status" value="1"/>
</dbReference>
<feature type="domain" description="HTH lysR-type" evidence="5">
    <location>
        <begin position="14"/>
        <end position="65"/>
    </location>
</feature>
<evidence type="ECO:0000256" key="2">
    <source>
        <dbReference type="ARBA" id="ARBA00023015"/>
    </source>
</evidence>
<dbReference type="SUPFAM" id="SSF46785">
    <property type="entry name" value="Winged helix' DNA-binding domain"/>
    <property type="match status" value="1"/>
</dbReference>
<dbReference type="InterPro" id="IPR005119">
    <property type="entry name" value="LysR_subst-bd"/>
</dbReference>
<comment type="caution">
    <text evidence="6">The sequence shown here is derived from an EMBL/GenBank/DDBJ whole genome shotgun (WGS) entry which is preliminary data.</text>
</comment>
<dbReference type="PANTHER" id="PTHR30537:SF1">
    <property type="entry name" value="HTH-TYPE TRANSCRIPTIONAL REGULATOR PGRR"/>
    <property type="match status" value="1"/>
</dbReference>
<dbReference type="Proteomes" id="UP000547058">
    <property type="component" value="Unassembled WGS sequence"/>
</dbReference>
<dbReference type="InterPro" id="IPR058163">
    <property type="entry name" value="LysR-type_TF_proteobact-type"/>
</dbReference>
<reference evidence="6 7" key="1">
    <citation type="submission" date="2020-08" db="EMBL/GenBank/DDBJ databases">
        <title>Stenotrophomonas tumulicola JCM 30961.</title>
        <authorList>
            <person name="Deng Y."/>
        </authorList>
    </citation>
    <scope>NUCLEOTIDE SEQUENCE [LARGE SCALE GENOMIC DNA]</scope>
    <source>
        <strain evidence="6 7">JCM 30961</strain>
    </source>
</reference>
<evidence type="ECO:0000256" key="4">
    <source>
        <dbReference type="ARBA" id="ARBA00023163"/>
    </source>
</evidence>
<dbReference type="Gene3D" id="1.10.10.10">
    <property type="entry name" value="Winged helix-like DNA-binding domain superfamily/Winged helix DNA-binding domain"/>
    <property type="match status" value="1"/>
</dbReference>
<evidence type="ECO:0000313" key="7">
    <source>
        <dbReference type="Proteomes" id="UP000547058"/>
    </source>
</evidence>
<dbReference type="FunFam" id="1.10.10.10:FF:000001">
    <property type="entry name" value="LysR family transcriptional regulator"/>
    <property type="match status" value="1"/>
</dbReference>
<keyword evidence="7" id="KW-1185">Reference proteome</keyword>
<dbReference type="Gene3D" id="3.40.190.290">
    <property type="match status" value="1"/>
</dbReference>
<gene>
    <name evidence="6" type="ORF">H4O11_12485</name>
</gene>
<dbReference type="GO" id="GO:0003700">
    <property type="term" value="F:DNA-binding transcription factor activity"/>
    <property type="evidence" value="ECO:0007669"/>
    <property type="project" value="InterPro"/>
</dbReference>
<dbReference type="InterPro" id="IPR036388">
    <property type="entry name" value="WH-like_DNA-bd_sf"/>
</dbReference>
<proteinExistence type="inferred from homology"/>
<dbReference type="PROSITE" id="PS50931">
    <property type="entry name" value="HTH_LYSR"/>
    <property type="match status" value="1"/>
</dbReference>
<dbReference type="InterPro" id="IPR000847">
    <property type="entry name" value="LysR_HTH_N"/>
</dbReference>
<evidence type="ECO:0000256" key="3">
    <source>
        <dbReference type="ARBA" id="ARBA00023125"/>
    </source>
</evidence>
<protein>
    <submittedName>
        <fullName evidence="6">LysR family transcriptional regulator</fullName>
    </submittedName>
</protein>
<evidence type="ECO:0000256" key="1">
    <source>
        <dbReference type="ARBA" id="ARBA00009437"/>
    </source>
</evidence>
<evidence type="ECO:0000259" key="5">
    <source>
        <dbReference type="PROSITE" id="PS50931"/>
    </source>
</evidence>
<dbReference type="Pfam" id="PF03466">
    <property type="entry name" value="LysR_substrate"/>
    <property type="match status" value="1"/>
</dbReference>
<dbReference type="GO" id="GO:0006351">
    <property type="term" value="P:DNA-templated transcription"/>
    <property type="evidence" value="ECO:0007669"/>
    <property type="project" value="TreeGrafter"/>
</dbReference>
<dbReference type="SUPFAM" id="SSF53850">
    <property type="entry name" value="Periplasmic binding protein-like II"/>
    <property type="match status" value="1"/>
</dbReference>
<dbReference type="GO" id="GO:0043565">
    <property type="term" value="F:sequence-specific DNA binding"/>
    <property type="evidence" value="ECO:0007669"/>
    <property type="project" value="TreeGrafter"/>
</dbReference>
<keyword evidence="4" id="KW-0804">Transcription</keyword>
<keyword evidence="3" id="KW-0238">DNA-binding</keyword>
<keyword evidence="2" id="KW-0805">Transcription regulation</keyword>
<comment type="similarity">
    <text evidence="1">Belongs to the LysR transcriptional regulatory family.</text>
</comment>
<dbReference type="EMBL" id="JACGXS010000006">
    <property type="protein sequence ID" value="MBA8682619.1"/>
    <property type="molecule type" value="Genomic_DNA"/>
</dbReference>
<dbReference type="RefSeq" id="WP_182339760.1">
    <property type="nucleotide sequence ID" value="NZ_JACGXS010000006.1"/>
</dbReference>
<evidence type="ECO:0000313" key="6">
    <source>
        <dbReference type="EMBL" id="MBA8682619.1"/>
    </source>
</evidence>
<accession>A0A7W3FN68</accession>
<dbReference type="InterPro" id="IPR036390">
    <property type="entry name" value="WH_DNA-bd_sf"/>
</dbReference>